<dbReference type="InterPro" id="IPR040676">
    <property type="entry name" value="DUF5641"/>
</dbReference>
<dbReference type="KEGG" id="dpo:117185672"/>
<dbReference type="Proteomes" id="UP000001819">
    <property type="component" value="Chromosome 2"/>
</dbReference>
<dbReference type="GO" id="GO:0042575">
    <property type="term" value="C:DNA polymerase complex"/>
    <property type="evidence" value="ECO:0007669"/>
    <property type="project" value="UniProtKB-ARBA"/>
</dbReference>
<dbReference type="Gene3D" id="3.10.10.10">
    <property type="entry name" value="HIV Type 1 Reverse Transcriptase, subunit A, domain 1"/>
    <property type="match status" value="1"/>
</dbReference>
<proteinExistence type="predicted"/>
<evidence type="ECO:0000256" key="1">
    <source>
        <dbReference type="SAM" id="MobiDB-lite"/>
    </source>
</evidence>
<protein>
    <submittedName>
        <fullName evidence="4">Uncharacterized protein isoform X1</fullName>
    </submittedName>
</protein>
<dbReference type="SMART" id="SM00343">
    <property type="entry name" value="ZnF_C2HC"/>
    <property type="match status" value="2"/>
</dbReference>
<dbReference type="PROSITE" id="PS50994">
    <property type="entry name" value="INTEGRASE"/>
    <property type="match status" value="1"/>
</dbReference>
<dbReference type="InterPro" id="IPR041588">
    <property type="entry name" value="Integrase_H2C2"/>
</dbReference>
<dbReference type="SUPFAM" id="SSF53098">
    <property type="entry name" value="Ribonuclease H-like"/>
    <property type="match status" value="1"/>
</dbReference>
<dbReference type="Pfam" id="PF05380">
    <property type="entry name" value="Peptidase_A17"/>
    <property type="match status" value="1"/>
</dbReference>
<evidence type="ECO:0000313" key="3">
    <source>
        <dbReference type="Proteomes" id="UP000001819"/>
    </source>
</evidence>
<dbReference type="Gene3D" id="3.30.70.270">
    <property type="match status" value="1"/>
</dbReference>
<dbReference type="CDD" id="cd00303">
    <property type="entry name" value="retropepsin_like"/>
    <property type="match status" value="1"/>
</dbReference>
<dbReference type="Pfam" id="PF17921">
    <property type="entry name" value="Integrase_H2C2"/>
    <property type="match status" value="1"/>
</dbReference>
<feature type="compositionally biased region" description="Polar residues" evidence="1">
    <location>
        <begin position="22"/>
        <end position="49"/>
    </location>
</feature>
<accession>A0A6I8WEV8</accession>
<keyword evidence="3" id="KW-1185">Reference proteome</keyword>
<dbReference type="RefSeq" id="XP_033241852.1">
    <property type="nucleotide sequence ID" value="XM_033385961.1"/>
</dbReference>
<dbReference type="InterPro" id="IPR043502">
    <property type="entry name" value="DNA/RNA_pol_sf"/>
</dbReference>
<dbReference type="InterPro" id="IPR043128">
    <property type="entry name" value="Rev_trsase/Diguanyl_cyclase"/>
</dbReference>
<dbReference type="InterPro" id="IPR001584">
    <property type="entry name" value="Integrase_cat-core"/>
</dbReference>
<dbReference type="SUPFAM" id="SSF56672">
    <property type="entry name" value="DNA/RNA polymerases"/>
    <property type="match status" value="1"/>
</dbReference>
<reference evidence="4" key="2">
    <citation type="submission" date="2025-08" db="UniProtKB">
        <authorList>
            <consortium name="RefSeq"/>
        </authorList>
    </citation>
    <scope>IDENTIFICATION</scope>
    <source>
        <strain evidence="4">MV-25-SWS-2005</strain>
        <tissue evidence="4">Whole body</tissue>
    </source>
</reference>
<dbReference type="InterPro" id="IPR012337">
    <property type="entry name" value="RNaseH-like_sf"/>
</dbReference>
<organism evidence="3 4">
    <name type="scientific">Drosophila pseudoobscura pseudoobscura</name>
    <name type="common">Fruit fly</name>
    <dbReference type="NCBI Taxonomy" id="46245"/>
    <lineage>
        <taxon>Eukaryota</taxon>
        <taxon>Metazoa</taxon>
        <taxon>Ecdysozoa</taxon>
        <taxon>Arthropoda</taxon>
        <taxon>Hexapoda</taxon>
        <taxon>Insecta</taxon>
        <taxon>Pterygota</taxon>
        <taxon>Neoptera</taxon>
        <taxon>Endopterygota</taxon>
        <taxon>Diptera</taxon>
        <taxon>Brachycera</taxon>
        <taxon>Muscomorpha</taxon>
        <taxon>Ephydroidea</taxon>
        <taxon>Drosophilidae</taxon>
        <taxon>Drosophila</taxon>
        <taxon>Sophophora</taxon>
    </lineage>
</organism>
<dbReference type="PANTHER" id="PTHR47331:SF5">
    <property type="entry name" value="RIBONUCLEASE H"/>
    <property type="match status" value="1"/>
</dbReference>
<dbReference type="Pfam" id="PF00078">
    <property type="entry name" value="RVT_1"/>
    <property type="match status" value="1"/>
</dbReference>
<dbReference type="Gene3D" id="1.10.340.70">
    <property type="match status" value="1"/>
</dbReference>
<dbReference type="InterPro" id="IPR001878">
    <property type="entry name" value="Znf_CCHC"/>
</dbReference>
<evidence type="ECO:0000313" key="4">
    <source>
        <dbReference type="RefSeq" id="XP_033241852.1"/>
    </source>
</evidence>
<dbReference type="InParanoid" id="A0A6I8WEV8"/>
<feature type="region of interest" description="Disordered" evidence="1">
    <location>
        <begin position="1"/>
        <end position="49"/>
    </location>
</feature>
<dbReference type="GO" id="GO:0015074">
    <property type="term" value="P:DNA integration"/>
    <property type="evidence" value="ECO:0007669"/>
    <property type="project" value="InterPro"/>
</dbReference>
<dbReference type="InterPro" id="IPR008042">
    <property type="entry name" value="Retrotrans_Pao"/>
</dbReference>
<sequence length="1814" mass="204027">MPTGDKKSRKKFKRVSSLSLTHPPSSNGSIATPTSSRPSPTERGPTTSRAHAPHAFEALLLPSVVPRTVPSTMAQSAASSARSKFALAASRLTRFDQKLSAPDASTPTRSLSQVHRDQLRSLWAKVDAEFEACVEAITEVDPEGVADVQGMYDDCYAVYAQCLAELNDQLEPPTVPHTPQLAVQVPTSGGCRLPPCDTEVFSGDYQQWPTFRDLFTAIYIENHRLAPVEKLFHLNKKTSGEAHDIVAQAPLTNEGFASAWSALRERFQNKRLILKAQLKILFSLPQIRTESAAALKELQRAVHKCLTTLNHSEVSTDSIFADGVLVYLISAKLPKTTLELWEQSVTHKSEIPTWHAMDKFLAERYLSLEVTEDGHPGMETQAHSRASLPMSERSKGNPNPFRSQESPVARRVHSFGTTVDPKRRACDLCSKENHPIRVCPQFLQMRPDARSSYIKQKMLCLNCFARGHQIRECQSAHNCNTCGDRHHTLLHRGTPVSSQSAPNSVPLPTPAEAQPSVQNYFASGKRAVLLGTAIINICHLGTNFRARALIDPGSEATFITERLFQIIKLPFRLAQAQVSGLNQTISAQSKKLCHFSIRSPTKPGLQLDATAYVLPELSGSLPSHPIPQHSLRDLPNLPWADPTFYESSQIDVLIGADILPSILLSGSQTNICGSLLGQETIFGWVLTGPVPNTVQGRVASFSTQISTELETPLDKLLTKFWEVEDIPTKIESESDSYCERNFLRTTSRTPSGKYVVTLPFRDPDHPGSDLGYSRAAALAQFLRNENRLKRNGPLQEQYDTVIQEYLELEHMTEVPPTHGSSTYYLPHHAVFKPESTTTKVRVVFNASSPSTNGVSLNDLLHAGPVLQSDLTLQILKWRYFRYVFHADITKMYRQIWVDPKHTPFQRILFRNKEGLIRDYELKTVTFGVNCAPFLAIRVLQQLASDVQSRFPKASRIIQSFMYVDDVLAGADSTDEARLTIRELQAALSSAGFPLRKWTSNHKAILAGIPSAHRLHTDFLEMEEESTAKTLGIRWKATSDEFFFVPPELAPESSYTKRAVLSQIARLFDPAGWLAPFIVRSKIFMQEIWLQDLGWDDELPSEMRQRWQSFLRSYSALDQIHIPRWVGSRPAVKVEHHGFCDASERAYGAAIYVRIEVDRLVEVQLLTAKTRVAPVKTVSLPRLELCGAVLLSEMAAAILPNMPTASTSCYCWTDSTIVLAWLAKPACHWTTFVANRVTRISQATDIEKWCHVPSEQNPADLASRGVPLQELVENQLWWHGPTWLQKGRDQWPAPVNNSPVMTLEQRTVKAHFALNPAEDFLERFSNLERALRVRAYILRFTKRCRKLATAQKGHLTSGEITEAEKTLILETQRREYPEEYRCLSGKRPTPRSSSILNMNPFLDRHGLIRACGRVAGSEVLRYDERHPIILPYNCQLSRLLAQFTHRITLHGGNQLMVRLIRSKYWIPKVQRLMKGVVNSCKVCVIHKRRLQTQMMGDLPTERSSFSRPFTHTGIDYAGPFEIRNYTGRACLITKGYVCVFVCFSTKAIHLEPTSDLTTEKFLAAFARFVARRVCPQRIHSDNGKTFVGAATLLSSDFLDAFKDSVTDAYSHQRVSWRFIPPGAPHMGGLWEAGVKSFKTLFYKATSTRRYTFEELSTLLAKIEACLNSRPLSPMSDDPTELLALTPGHFLIGGPLMSTAEPEIKGNLNSIINRWQHLKALNQQFCQRWKEEYLKELHKRTKWQTPTPNLQVGDMVVIKEDNLPSNEWRLGRITSVYPGADDRVRVVDILTARGTLKRPIVKVVLLPVEPRSSIQQ</sequence>
<evidence type="ECO:0000259" key="2">
    <source>
        <dbReference type="PROSITE" id="PS50994"/>
    </source>
</evidence>
<dbReference type="Pfam" id="PF18701">
    <property type="entry name" value="DUF5641"/>
    <property type="match status" value="1"/>
</dbReference>
<reference evidence="3" key="1">
    <citation type="submission" date="2024-06" db="UniProtKB">
        <authorList>
            <consortium name="RefSeq"/>
        </authorList>
    </citation>
    <scope>NUCLEOTIDE SEQUENCE [LARGE SCALE GENOMIC DNA]</scope>
    <source>
        <strain evidence="3">MV2-25</strain>
    </source>
</reference>
<gene>
    <name evidence="4" type="primary">LOC117185672</name>
</gene>
<feature type="region of interest" description="Disordered" evidence="1">
    <location>
        <begin position="373"/>
        <end position="412"/>
    </location>
</feature>
<dbReference type="GO" id="GO:0008270">
    <property type="term" value="F:zinc ion binding"/>
    <property type="evidence" value="ECO:0007669"/>
    <property type="project" value="InterPro"/>
</dbReference>
<feature type="compositionally biased region" description="Polar residues" evidence="1">
    <location>
        <begin position="396"/>
        <end position="406"/>
    </location>
</feature>
<dbReference type="InterPro" id="IPR036397">
    <property type="entry name" value="RNaseH_sf"/>
</dbReference>
<dbReference type="InterPro" id="IPR000477">
    <property type="entry name" value="RT_dom"/>
</dbReference>
<name>A0A6I8WEV8_DROPS</name>
<dbReference type="Pfam" id="PF03564">
    <property type="entry name" value="DUF1759"/>
    <property type="match status" value="1"/>
</dbReference>
<dbReference type="InterPro" id="IPR005312">
    <property type="entry name" value="DUF1759"/>
</dbReference>
<dbReference type="PANTHER" id="PTHR47331">
    <property type="entry name" value="PHD-TYPE DOMAIN-CONTAINING PROTEIN"/>
    <property type="match status" value="1"/>
</dbReference>
<dbReference type="GO" id="GO:0003676">
    <property type="term" value="F:nucleic acid binding"/>
    <property type="evidence" value="ECO:0007669"/>
    <property type="project" value="InterPro"/>
</dbReference>
<feature type="domain" description="Integrase catalytic" evidence="2">
    <location>
        <begin position="1503"/>
        <end position="1693"/>
    </location>
</feature>
<dbReference type="CDD" id="cd01644">
    <property type="entry name" value="RT_pepA17"/>
    <property type="match status" value="1"/>
</dbReference>
<dbReference type="GO" id="GO:0071897">
    <property type="term" value="P:DNA biosynthetic process"/>
    <property type="evidence" value="ECO:0007669"/>
    <property type="project" value="UniProtKB-ARBA"/>
</dbReference>
<dbReference type="Gene3D" id="3.30.420.10">
    <property type="entry name" value="Ribonuclease H-like superfamily/Ribonuclease H"/>
    <property type="match status" value="1"/>
</dbReference>